<evidence type="ECO:0000313" key="4">
    <source>
        <dbReference type="Proteomes" id="UP001299546"/>
    </source>
</evidence>
<dbReference type="Gene3D" id="1.10.10.2520">
    <property type="entry name" value="Cell wall hydrolase SleB, domain 1"/>
    <property type="match status" value="1"/>
</dbReference>
<dbReference type="Pfam" id="PF07486">
    <property type="entry name" value="Hydrolase_2"/>
    <property type="match status" value="1"/>
</dbReference>
<evidence type="ECO:0000259" key="2">
    <source>
        <dbReference type="Pfam" id="PF07486"/>
    </source>
</evidence>
<accession>A0ABS8DJS4</accession>
<protein>
    <submittedName>
        <fullName evidence="3">Cell wall hydrolase</fullName>
    </submittedName>
</protein>
<reference evidence="3 4" key="1">
    <citation type="submission" date="2021-10" db="EMBL/GenBank/DDBJ databases">
        <title>Collection of gut derived symbiotic bacterial strains cultured from healthy donors.</title>
        <authorList>
            <person name="Lin H."/>
            <person name="Littmann E."/>
            <person name="Kohout C."/>
            <person name="Pamer E.G."/>
        </authorList>
    </citation>
    <scope>NUCLEOTIDE SEQUENCE [LARGE SCALE GENOMIC DNA]</scope>
    <source>
        <strain evidence="3 4">DFI.1.165</strain>
    </source>
</reference>
<keyword evidence="4" id="KW-1185">Reference proteome</keyword>
<dbReference type="InterPro" id="IPR011105">
    <property type="entry name" value="Cell_wall_hydrolase_SleB"/>
</dbReference>
<dbReference type="EMBL" id="JAJCIS010000013">
    <property type="protein sequence ID" value="MCB7388687.1"/>
    <property type="molecule type" value="Genomic_DNA"/>
</dbReference>
<dbReference type="RefSeq" id="WP_066733320.1">
    <property type="nucleotide sequence ID" value="NZ_JAJCIQ010000013.1"/>
</dbReference>
<evidence type="ECO:0000256" key="1">
    <source>
        <dbReference type="SAM" id="Coils"/>
    </source>
</evidence>
<organism evidence="3 4">
    <name type="scientific">Bariatricus massiliensis</name>
    <dbReference type="NCBI Taxonomy" id="1745713"/>
    <lineage>
        <taxon>Bacteria</taxon>
        <taxon>Bacillati</taxon>
        <taxon>Bacillota</taxon>
        <taxon>Clostridia</taxon>
        <taxon>Lachnospirales</taxon>
        <taxon>Lachnospiraceae</taxon>
        <taxon>Bariatricus</taxon>
    </lineage>
</organism>
<dbReference type="GO" id="GO:0016787">
    <property type="term" value="F:hydrolase activity"/>
    <property type="evidence" value="ECO:0007669"/>
    <property type="project" value="UniProtKB-KW"/>
</dbReference>
<name>A0ABS8DJS4_9FIRM</name>
<keyword evidence="3" id="KW-0378">Hydrolase</keyword>
<evidence type="ECO:0000313" key="3">
    <source>
        <dbReference type="EMBL" id="MCB7388687.1"/>
    </source>
</evidence>
<proteinExistence type="predicted"/>
<dbReference type="InterPro" id="IPR042047">
    <property type="entry name" value="SleB_dom1"/>
</dbReference>
<feature type="domain" description="Cell wall hydrolase SleB" evidence="2">
    <location>
        <begin position="119"/>
        <end position="198"/>
    </location>
</feature>
<gene>
    <name evidence="3" type="ORF">LIZ65_15470</name>
</gene>
<sequence>MKQNKTKALICAAMVCVMGIHTGFTSEAASRWSIVAEVERPEKAETEAKGQAYVQAFQKAAEVLEAKQEEERQAREAEEAKALEAAQSAAQGAVSTEVTAVSGNDADLLAALIYCEAGGEPYEGQVAVGAVVMNRVKSPSFPNSISEVIYQSGQFGPAVTGKLSRVMAAGKTTDSCYQAAQEAIAGNSPVGDAVYFGDGQNFGQLIGGHWFHS</sequence>
<keyword evidence="1" id="KW-0175">Coiled coil</keyword>
<comment type="caution">
    <text evidence="3">The sequence shown here is derived from an EMBL/GenBank/DDBJ whole genome shotgun (WGS) entry which is preliminary data.</text>
</comment>
<dbReference type="Proteomes" id="UP001299546">
    <property type="component" value="Unassembled WGS sequence"/>
</dbReference>
<feature type="coiled-coil region" evidence="1">
    <location>
        <begin position="54"/>
        <end position="87"/>
    </location>
</feature>